<accession>A0A9W4KFK1</accession>
<keyword evidence="2" id="KW-0819">tRNA processing</keyword>
<evidence type="ECO:0000313" key="3">
    <source>
        <dbReference type="EMBL" id="CAG8903395.1"/>
    </source>
</evidence>
<dbReference type="OrthoDB" id="24745at2759"/>
<evidence type="ECO:0000256" key="1">
    <source>
        <dbReference type="ARBA" id="ARBA00010800"/>
    </source>
</evidence>
<dbReference type="GO" id="GO:0030681">
    <property type="term" value="C:multimeric ribonuclease P complex"/>
    <property type="evidence" value="ECO:0007669"/>
    <property type="project" value="TreeGrafter"/>
</dbReference>
<dbReference type="Pfam" id="PF01900">
    <property type="entry name" value="RNase_P_Rpp14"/>
    <property type="match status" value="1"/>
</dbReference>
<dbReference type="SUPFAM" id="SSF160350">
    <property type="entry name" value="Rnp2-like"/>
    <property type="match status" value="1"/>
</dbReference>
<organism evidence="3 4">
    <name type="scientific">Penicillium egyptiacum</name>
    <dbReference type="NCBI Taxonomy" id="1303716"/>
    <lineage>
        <taxon>Eukaryota</taxon>
        <taxon>Fungi</taxon>
        <taxon>Dikarya</taxon>
        <taxon>Ascomycota</taxon>
        <taxon>Pezizomycotina</taxon>
        <taxon>Eurotiomycetes</taxon>
        <taxon>Eurotiomycetidae</taxon>
        <taxon>Eurotiales</taxon>
        <taxon>Aspergillaceae</taxon>
        <taxon>Penicillium</taxon>
    </lineage>
</organism>
<protein>
    <submittedName>
        <fullName evidence="3">Uncharacterized protein</fullName>
    </submittedName>
</protein>
<dbReference type="GO" id="GO:0000172">
    <property type="term" value="C:ribonuclease MRP complex"/>
    <property type="evidence" value="ECO:0007669"/>
    <property type="project" value="TreeGrafter"/>
</dbReference>
<dbReference type="GO" id="GO:0005730">
    <property type="term" value="C:nucleolus"/>
    <property type="evidence" value="ECO:0007669"/>
    <property type="project" value="TreeGrafter"/>
</dbReference>
<dbReference type="InterPro" id="IPR038085">
    <property type="entry name" value="Rnp2-like_sf"/>
</dbReference>
<evidence type="ECO:0000313" key="4">
    <source>
        <dbReference type="Proteomes" id="UP001154252"/>
    </source>
</evidence>
<sequence length="305" mass="33827">MTRPLWEIMNVPLPHDIFLFSAWSLVFPVVEVLRAEPRASRWTVRPIGKYPYRLSVTIFSSLNLSFKIHSPYNPNEPYSTRSVLLQRRRLLSTPIPTHTNTNTSNLTQPHNAIMVRLKSRYLLVDILYPDPKAWPTTPTTKPHKPQLAIHSPTSDALTQGFLAKMIRESVAELYGDYGIGKLGGASAGGITIKYLSPATSTAIVRCPRAAFRLVWSALTYMSGVPEPANGQKRAGTGRERGCVFRVLRVSGTMRKAEEEAIRRARREIVRVKDAEEKGVLGGLVGGGSAVVDCVMDESEDEGVDE</sequence>
<dbReference type="GO" id="GO:0001682">
    <property type="term" value="P:tRNA 5'-leader removal"/>
    <property type="evidence" value="ECO:0007669"/>
    <property type="project" value="InterPro"/>
</dbReference>
<evidence type="ECO:0000256" key="2">
    <source>
        <dbReference type="ARBA" id="ARBA00022694"/>
    </source>
</evidence>
<dbReference type="Proteomes" id="UP001154252">
    <property type="component" value="Unassembled WGS sequence"/>
</dbReference>
<dbReference type="InterPro" id="IPR002759">
    <property type="entry name" value="Pop5/Rpp14/Rnp2-like"/>
</dbReference>
<keyword evidence="4" id="KW-1185">Reference proteome</keyword>
<dbReference type="EMBL" id="CAJVRC010000882">
    <property type="protein sequence ID" value="CAG8903395.1"/>
    <property type="molecule type" value="Genomic_DNA"/>
</dbReference>
<comment type="similarity">
    <text evidence="1">Belongs to the eukaryotic/archaeal RNase P protein component 2 family.</text>
</comment>
<comment type="caution">
    <text evidence="3">The sequence shown here is derived from an EMBL/GenBank/DDBJ whole genome shotgun (WGS) entry which is preliminary data.</text>
</comment>
<proteinExistence type="inferred from homology"/>
<dbReference type="AlphaFoldDB" id="A0A9W4KFK1"/>
<dbReference type="Gene3D" id="3.30.70.3250">
    <property type="entry name" value="Ribonuclease P, Pop5 subunit"/>
    <property type="match status" value="1"/>
</dbReference>
<dbReference type="GO" id="GO:0033204">
    <property type="term" value="F:ribonuclease P RNA binding"/>
    <property type="evidence" value="ECO:0007669"/>
    <property type="project" value="TreeGrafter"/>
</dbReference>
<dbReference type="PANTHER" id="PTHR15441:SF2">
    <property type="entry name" value="RIBONUCLEASE P_MRP PROTEIN SUBUNIT POP5"/>
    <property type="match status" value="1"/>
</dbReference>
<name>A0A9W4KFK1_9EURO</name>
<dbReference type="PANTHER" id="PTHR15441">
    <property type="entry name" value="RIBONUCLEASE P PROTEIN SUBUNIT P14"/>
    <property type="match status" value="1"/>
</dbReference>
<gene>
    <name evidence="3" type="ORF">PEGY_LOCUS7247</name>
</gene>
<reference evidence="3" key="1">
    <citation type="submission" date="2021-07" db="EMBL/GenBank/DDBJ databases">
        <authorList>
            <person name="Branca A.L. A."/>
        </authorList>
    </citation>
    <scope>NUCLEOTIDE SEQUENCE</scope>
</reference>